<dbReference type="Gene3D" id="3.40.50.720">
    <property type="entry name" value="NAD(P)-binding Rossmann-like Domain"/>
    <property type="match status" value="1"/>
</dbReference>
<dbReference type="Pfam" id="PF00899">
    <property type="entry name" value="ThiF"/>
    <property type="match status" value="1"/>
</dbReference>
<name>A0A261EPL6_9BIFI</name>
<dbReference type="EMBL" id="MWWS01000008">
    <property type="protein sequence ID" value="OZG48787.1"/>
    <property type="molecule type" value="Genomic_DNA"/>
</dbReference>
<keyword evidence="3" id="KW-1185">Reference proteome</keyword>
<comment type="caution">
    <text evidence="2">The sequence shown here is derived from an EMBL/GenBank/DDBJ whole genome shotgun (WGS) entry which is preliminary data.</text>
</comment>
<dbReference type="GO" id="GO:0061504">
    <property type="term" value="P:cyclic threonylcarbamoyladenosine biosynthetic process"/>
    <property type="evidence" value="ECO:0007669"/>
    <property type="project" value="TreeGrafter"/>
</dbReference>
<proteinExistence type="predicted"/>
<gene>
    <name evidence="2" type="ORF">BOCO_1274</name>
</gene>
<feature type="domain" description="THIF-type NAD/FAD binding fold" evidence="1">
    <location>
        <begin position="115"/>
        <end position="254"/>
    </location>
</feature>
<dbReference type="InterPro" id="IPR000594">
    <property type="entry name" value="ThiF_NAD_FAD-bd"/>
</dbReference>
<reference evidence="2 3" key="1">
    <citation type="journal article" date="2017" name="BMC Genomics">
        <title>Comparative genomic and phylogenomic analyses of the Bifidobacteriaceae family.</title>
        <authorList>
            <person name="Lugli G.A."/>
            <person name="Milani C."/>
            <person name="Turroni F."/>
            <person name="Duranti S."/>
            <person name="Mancabelli L."/>
            <person name="Mangifesta M."/>
            <person name="Ferrario C."/>
            <person name="Modesto M."/>
            <person name="Mattarelli P."/>
            <person name="Jiri K."/>
            <person name="van Sinderen D."/>
            <person name="Ventura M."/>
        </authorList>
    </citation>
    <scope>NUCLEOTIDE SEQUENCE [LARGE SCALE GENOMIC DNA]</scope>
    <source>
        <strain evidence="2 3">DSM 22924</strain>
    </source>
</reference>
<organism evidence="2 3">
    <name type="scientific">Bombiscardovia coagulans</name>
    <dbReference type="NCBI Taxonomy" id="686666"/>
    <lineage>
        <taxon>Bacteria</taxon>
        <taxon>Bacillati</taxon>
        <taxon>Actinomycetota</taxon>
        <taxon>Actinomycetes</taxon>
        <taxon>Bifidobacteriales</taxon>
        <taxon>Bifidobacteriaceae</taxon>
        <taxon>Bombiscardovia</taxon>
    </lineage>
</organism>
<dbReference type="RefSeq" id="WP_094723410.1">
    <property type="nucleotide sequence ID" value="NZ_MWWS01000008.1"/>
</dbReference>
<evidence type="ECO:0000259" key="1">
    <source>
        <dbReference type="Pfam" id="PF00899"/>
    </source>
</evidence>
<dbReference type="GO" id="GO:0008641">
    <property type="term" value="F:ubiquitin-like modifier activating enzyme activity"/>
    <property type="evidence" value="ECO:0007669"/>
    <property type="project" value="InterPro"/>
</dbReference>
<dbReference type="AlphaFoldDB" id="A0A261EPL6"/>
<dbReference type="InterPro" id="IPR035985">
    <property type="entry name" value="Ubiquitin-activating_enz"/>
</dbReference>
<dbReference type="Proteomes" id="UP000216004">
    <property type="component" value="Unassembled WGS sequence"/>
</dbReference>
<evidence type="ECO:0000313" key="3">
    <source>
        <dbReference type="Proteomes" id="UP000216004"/>
    </source>
</evidence>
<dbReference type="OrthoDB" id="9204719at2"/>
<accession>A0A261EPL6</accession>
<dbReference type="InterPro" id="IPR045886">
    <property type="entry name" value="ThiF/MoeB/HesA"/>
</dbReference>
<sequence>MTRYHINSGGDYFIGSMGDLFIVPRAKDFLYRIQRPNESNRMVLELFASDTEPEEVVAKVCCQFDTLKAREVENFIDELIRAGILVKEDTGLFVPDIEDRYSRQLLYFEQNMFASGTPHDIQAFLSKKHVVIVGVGGAGSPIAQMLAGVGIGSLTLIDSDHVDMTNLGRQIAYSETDIGIQKVMALKTLISKINPHVKVTPVAKYLNCCNALTLLEGADIAVLAADEPANKIEHWMDDACMELGVPYLSVSNSAPVIRVGPLYVPNITGGYCKYRDLLVKKWEESESFSRAIDEKSDSIANNVWSCYALGSLAVGQLIQWLCTGSAAIEGRSMLMNVDTMRISEGIALI</sequence>
<dbReference type="PANTHER" id="PTHR43267:SF1">
    <property type="entry name" value="TRNA THREONYLCARBAMOYLADENOSINE DEHYDRATASE"/>
    <property type="match status" value="1"/>
</dbReference>
<evidence type="ECO:0000313" key="2">
    <source>
        <dbReference type="EMBL" id="OZG48787.1"/>
    </source>
</evidence>
<protein>
    <submittedName>
        <fullName evidence="2">UBA/THIF-type NAD/FAD binding protein</fullName>
    </submittedName>
</protein>
<dbReference type="SUPFAM" id="SSF69572">
    <property type="entry name" value="Activating enzymes of the ubiquitin-like proteins"/>
    <property type="match status" value="1"/>
</dbReference>
<dbReference type="GO" id="GO:0061503">
    <property type="term" value="F:tRNA threonylcarbamoyladenosine dehydratase"/>
    <property type="evidence" value="ECO:0007669"/>
    <property type="project" value="TreeGrafter"/>
</dbReference>
<dbReference type="PANTHER" id="PTHR43267">
    <property type="entry name" value="TRNA THREONYLCARBAMOYLADENOSINE DEHYDRATASE"/>
    <property type="match status" value="1"/>
</dbReference>